<organism evidence="3 4">
    <name type="scientific">Haliscomenobacter hydrossis (strain ATCC 27775 / DSM 1100 / LMG 10767 / O)</name>
    <dbReference type="NCBI Taxonomy" id="760192"/>
    <lineage>
        <taxon>Bacteria</taxon>
        <taxon>Pseudomonadati</taxon>
        <taxon>Bacteroidota</taxon>
        <taxon>Saprospiria</taxon>
        <taxon>Saprospirales</taxon>
        <taxon>Haliscomenobacteraceae</taxon>
        <taxon>Haliscomenobacter</taxon>
    </lineage>
</organism>
<reference key="2">
    <citation type="submission" date="2011-04" db="EMBL/GenBank/DDBJ databases">
        <title>Complete sequence of chromosome of Haliscomenobacter hydrossis DSM 1100.</title>
        <authorList>
            <consortium name="US DOE Joint Genome Institute (JGI-PGF)"/>
            <person name="Lucas S."/>
            <person name="Han J."/>
            <person name="Lapidus A."/>
            <person name="Bruce D."/>
            <person name="Goodwin L."/>
            <person name="Pitluck S."/>
            <person name="Peters L."/>
            <person name="Kyrpides N."/>
            <person name="Mavromatis K."/>
            <person name="Ivanova N."/>
            <person name="Ovchinnikova G."/>
            <person name="Pagani I."/>
            <person name="Daligault H."/>
            <person name="Detter J.C."/>
            <person name="Han C."/>
            <person name="Land M."/>
            <person name="Hauser L."/>
            <person name="Markowitz V."/>
            <person name="Cheng J.-F."/>
            <person name="Hugenholtz P."/>
            <person name="Woyke T."/>
            <person name="Wu D."/>
            <person name="Verbarg S."/>
            <person name="Frueling A."/>
            <person name="Brambilla E."/>
            <person name="Klenk H.-P."/>
            <person name="Eisen J.A."/>
        </authorList>
    </citation>
    <scope>NUCLEOTIDE SEQUENCE</scope>
    <source>
        <strain>DSM 1100</strain>
    </source>
</reference>
<dbReference type="STRING" id="760192.Halhy_5790"/>
<keyword evidence="1" id="KW-0732">Signal</keyword>
<dbReference type="InterPro" id="IPR037066">
    <property type="entry name" value="Plug_dom_sf"/>
</dbReference>
<evidence type="ECO:0000313" key="3">
    <source>
        <dbReference type="EMBL" id="AEE53613.1"/>
    </source>
</evidence>
<dbReference type="Gene3D" id="2.60.40.1120">
    <property type="entry name" value="Carboxypeptidase-like, regulatory domain"/>
    <property type="match status" value="1"/>
</dbReference>
<feature type="domain" description="Outer membrane protein beta-barrel" evidence="2">
    <location>
        <begin position="449"/>
        <end position="827"/>
    </location>
</feature>
<reference evidence="3 4" key="1">
    <citation type="journal article" date="2011" name="Stand. Genomic Sci.">
        <title>Complete genome sequence of Haliscomenobacter hydrossis type strain (O).</title>
        <authorList>
            <consortium name="US DOE Joint Genome Institute (JGI-PGF)"/>
            <person name="Daligault H."/>
            <person name="Lapidus A."/>
            <person name="Zeytun A."/>
            <person name="Nolan M."/>
            <person name="Lucas S."/>
            <person name="Del Rio T.G."/>
            <person name="Tice H."/>
            <person name="Cheng J.F."/>
            <person name="Tapia R."/>
            <person name="Han C."/>
            <person name="Goodwin L."/>
            <person name="Pitluck S."/>
            <person name="Liolios K."/>
            <person name="Pagani I."/>
            <person name="Ivanova N."/>
            <person name="Huntemann M."/>
            <person name="Mavromatis K."/>
            <person name="Mikhailova N."/>
            <person name="Pati A."/>
            <person name="Chen A."/>
            <person name="Palaniappan K."/>
            <person name="Land M."/>
            <person name="Hauser L."/>
            <person name="Brambilla E.M."/>
            <person name="Rohde M."/>
            <person name="Verbarg S."/>
            <person name="Goker M."/>
            <person name="Bristow J."/>
            <person name="Eisen J.A."/>
            <person name="Markowitz V."/>
            <person name="Hugenholtz P."/>
            <person name="Kyrpides N.C."/>
            <person name="Klenk H.P."/>
            <person name="Woyke T."/>
        </authorList>
    </citation>
    <scope>NUCLEOTIDE SEQUENCE [LARGE SCALE GENOMIC DNA]</scope>
    <source>
        <strain evidence="4">ATCC 27775 / DSM 1100 / LMG 10767 / O</strain>
    </source>
</reference>
<name>F4KX13_HALH1</name>
<feature type="signal peptide" evidence="1">
    <location>
        <begin position="1"/>
        <end position="20"/>
    </location>
</feature>
<evidence type="ECO:0000256" key="1">
    <source>
        <dbReference type="SAM" id="SignalP"/>
    </source>
</evidence>
<dbReference type="Proteomes" id="UP000008461">
    <property type="component" value="Chromosome"/>
</dbReference>
<dbReference type="Pfam" id="PF14905">
    <property type="entry name" value="OMP_b-brl_3"/>
    <property type="match status" value="1"/>
</dbReference>
<dbReference type="eggNOG" id="COG1629">
    <property type="taxonomic scope" value="Bacteria"/>
</dbReference>
<protein>
    <submittedName>
        <fullName evidence="3">TonB-dependent receptor</fullName>
    </submittedName>
</protein>
<dbReference type="KEGG" id="hhy:Halhy_5790"/>
<dbReference type="HOGENOM" id="CLU_012729_0_1_10"/>
<dbReference type="SUPFAM" id="SSF56935">
    <property type="entry name" value="Porins"/>
    <property type="match status" value="1"/>
</dbReference>
<dbReference type="Pfam" id="PF13620">
    <property type="entry name" value="CarboxypepD_reg"/>
    <property type="match status" value="1"/>
</dbReference>
<gene>
    <name evidence="3" type="ordered locus">Halhy_5790</name>
</gene>
<dbReference type="OrthoDB" id="1682379at2"/>
<dbReference type="InterPro" id="IPR013784">
    <property type="entry name" value="Carb-bd-like_fold"/>
</dbReference>
<dbReference type="Gene3D" id="2.170.130.10">
    <property type="entry name" value="TonB-dependent receptor, plug domain"/>
    <property type="match status" value="1"/>
</dbReference>
<proteinExistence type="predicted"/>
<feature type="chain" id="PRO_5003310352" evidence="1">
    <location>
        <begin position="21"/>
        <end position="927"/>
    </location>
</feature>
<dbReference type="SUPFAM" id="SSF49452">
    <property type="entry name" value="Starch-binding domain-like"/>
    <property type="match status" value="1"/>
</dbReference>
<dbReference type="GO" id="GO:0030246">
    <property type="term" value="F:carbohydrate binding"/>
    <property type="evidence" value="ECO:0007669"/>
    <property type="project" value="InterPro"/>
</dbReference>
<accession>F4KX13</accession>
<keyword evidence="4" id="KW-1185">Reference proteome</keyword>
<evidence type="ECO:0000259" key="2">
    <source>
        <dbReference type="Pfam" id="PF14905"/>
    </source>
</evidence>
<dbReference type="EMBL" id="CP002691">
    <property type="protein sequence ID" value="AEE53613.1"/>
    <property type="molecule type" value="Genomic_DNA"/>
</dbReference>
<dbReference type="RefSeq" id="WP_013768142.1">
    <property type="nucleotide sequence ID" value="NC_015510.1"/>
</dbReference>
<evidence type="ECO:0000313" key="4">
    <source>
        <dbReference type="Proteomes" id="UP000008461"/>
    </source>
</evidence>
<dbReference type="AlphaFoldDB" id="F4KX13"/>
<sequence>MKNLFTLICALFLTISTMQAQTKVFGTVVDTTGETLTGATVMVLQAKDSLLSGFALVDPKGAFEVPGVKAGDYIVQVSFLGYGVKKIPITLAGEKEKDLGKIFMKEQTAMLNEYVVEGERAPMTIKKDTVEFNAAAFKVQPNSTVEELLKRLPGVEVEKDGNVKAQGENVTRVLVNGKEFFGRDPKTATRNLPADAIDKIQVFDKMTDVAEFTGVDDGQREKTINLTLRPDRQNGTFGNFRLGGGGPEQFDLGGNMNRFSKTGQISIIGSANNVNRNGFSINEYLDFSGGGGGFGGGGRGGIGGGDVPINFGRNYGFTTFYSGGLNFSKDFGKKTKFNGSYLYSGFKKETDQKTRTENFLEKSAFIQSDTSEQDESSDVHRLNFTLDHDLDSTQSIRVVSRVSFSQNGSDVFSNSFSTNEQFIARNSSDQTNASDGSNVNLNTTLLYRKKFGRRGRNLSTTFTLNNVDGNTDRSNLSQNLFFGTDGSITNRQDYNQITDAINDRMSYNARLSFTEPLSRGKFLELNYSYNHRGNNNNSEVYDVLPSGQLVLNQLQTNHILSDFNFHNGGFNFRIANPKLNFTTGLAVQYATLEGDLRSREQRVEQEFTNLLPSVRLRYNFSQMRSFNFDYSTDINEPSVTQLQPAPDLSNPLSIYYGNPNLKPEYGHRFTMRYNHFNQFNFTNFFGFANFTYTNNRIQTAQTINEETFITERTPINVPDDYRFISRLNYGGRLKSIKTRFSFNAGYNYNWGTTFVNAARNFTKTQNPTVGVTLDNQKKEKWDWNLGYTLNYSNTAYSLNSERNQDYFSYTYTVGVRKFFLKDKLNIETDLDYSQFRGLGEEFDQDIPIWNAAISMYFLKANKGQLKFGAYDILNQNQGISRTVQLNYFQDQDVNSLARYFMFSFIYSMKGFQKGNANGGNRMNIQMR</sequence>
<keyword evidence="3" id="KW-0675">Receptor</keyword>
<dbReference type="InterPro" id="IPR041700">
    <property type="entry name" value="OMP_b-brl_3"/>
</dbReference>